<dbReference type="PANTHER" id="PTHR35568">
    <property type="entry name" value="TRANSCRIPTIONAL REGULATOR DAUR"/>
    <property type="match status" value="1"/>
</dbReference>
<reference evidence="2 3" key="1">
    <citation type="submission" date="2019-06" db="EMBL/GenBank/DDBJ databases">
        <title>Tsukamurella conjunctivitidis sp. nov., Tsukamurella assacharolytica sp. nov. and Tsukamurella sputae sp. nov. isolated from patients with conjunctivitis, bacteraemia (lymphoma) and respiratory infection (sputum) in Hong Kong.</title>
        <authorList>
            <person name="Teng J.L.L."/>
            <person name="Lee H.H."/>
            <person name="Fong J.Y.H."/>
            <person name="Fok K.M.N."/>
            <person name="Lau S.K.P."/>
            <person name="Woo P.C.Y."/>
        </authorList>
    </citation>
    <scope>NUCLEOTIDE SEQUENCE [LARGE SCALE GENOMIC DNA]</scope>
    <source>
        <strain evidence="2 3">HKU72</strain>
    </source>
</reference>
<dbReference type="EMBL" id="VIGX01000008">
    <property type="protein sequence ID" value="TWS28028.1"/>
    <property type="molecule type" value="Genomic_DNA"/>
</dbReference>
<name>A0A5C5S009_9ACTN</name>
<evidence type="ECO:0000259" key="1">
    <source>
        <dbReference type="Pfam" id="PF13309"/>
    </source>
</evidence>
<keyword evidence="3" id="KW-1185">Reference proteome</keyword>
<dbReference type="InterPro" id="IPR039446">
    <property type="entry name" value="DauR-like"/>
</dbReference>
<comment type="caution">
    <text evidence="2">The sequence shown here is derived from an EMBL/GenBank/DDBJ whole genome shotgun (WGS) entry which is preliminary data.</text>
</comment>
<evidence type="ECO:0000313" key="3">
    <source>
        <dbReference type="Proteomes" id="UP000319375"/>
    </source>
</evidence>
<dbReference type="PANTHER" id="PTHR35568:SF1">
    <property type="entry name" value="TRANSCRIPTIONAL REGULATOR DAUR"/>
    <property type="match status" value="1"/>
</dbReference>
<organism evidence="2 3">
    <name type="scientific">Tsukamurella conjunctivitidis</name>
    <dbReference type="NCBI Taxonomy" id="2592068"/>
    <lineage>
        <taxon>Bacteria</taxon>
        <taxon>Bacillati</taxon>
        <taxon>Actinomycetota</taxon>
        <taxon>Actinomycetes</taxon>
        <taxon>Mycobacteriales</taxon>
        <taxon>Tsukamurellaceae</taxon>
        <taxon>Tsukamurella</taxon>
    </lineage>
</organism>
<dbReference type="InterPro" id="IPR039445">
    <property type="entry name" value="DauR-like_HTH"/>
</dbReference>
<dbReference type="AlphaFoldDB" id="A0A5C5S009"/>
<dbReference type="RefSeq" id="WP_146487873.1">
    <property type="nucleotide sequence ID" value="NZ_VIGX01000008.1"/>
</dbReference>
<dbReference type="OrthoDB" id="4743071at2"/>
<protein>
    <submittedName>
        <fullName evidence="2">Transcriptional regulator</fullName>
    </submittedName>
</protein>
<feature type="domain" description="Transcriptional regulator DauR-like HTH" evidence="1">
    <location>
        <begin position="64"/>
        <end position="125"/>
    </location>
</feature>
<dbReference type="Proteomes" id="UP000319375">
    <property type="component" value="Unassembled WGS sequence"/>
</dbReference>
<evidence type="ECO:0000313" key="2">
    <source>
        <dbReference type="EMBL" id="TWS28028.1"/>
    </source>
</evidence>
<proteinExistence type="predicted"/>
<gene>
    <name evidence="2" type="ORF">FK530_15140</name>
</gene>
<dbReference type="Pfam" id="PF13309">
    <property type="entry name" value="HTH_22"/>
    <property type="match status" value="1"/>
</dbReference>
<sequence>MAESVPRPAGEHPLLEAVRELVARVDGEIVAPDAVRRGDVPLMWEGETVAGVRLPVVEAQAGDLDSLLANLAAELGSPLGELDRAEKQRAVRLLEERGAFAYRKSAEAVAEALGVTRFTVYNYLNRVRG</sequence>
<accession>A0A5C5S009</accession>